<dbReference type="SUPFAM" id="SSF51126">
    <property type="entry name" value="Pectin lyase-like"/>
    <property type="match status" value="1"/>
</dbReference>
<organism evidence="2 3">
    <name type="scientific">Paludibaculum fermentans</name>
    <dbReference type="NCBI Taxonomy" id="1473598"/>
    <lineage>
        <taxon>Bacteria</taxon>
        <taxon>Pseudomonadati</taxon>
        <taxon>Acidobacteriota</taxon>
        <taxon>Terriglobia</taxon>
        <taxon>Bryobacterales</taxon>
        <taxon>Bryobacteraceae</taxon>
        <taxon>Paludibaculum</taxon>
    </lineage>
</organism>
<keyword evidence="1" id="KW-0732">Signal</keyword>
<proteinExistence type="predicted"/>
<dbReference type="InterPro" id="IPR011050">
    <property type="entry name" value="Pectin_lyase_fold/virulence"/>
</dbReference>
<dbReference type="KEGG" id="pfer:IRI77_37745"/>
<evidence type="ECO:0000313" key="3">
    <source>
        <dbReference type="Proteomes" id="UP000593892"/>
    </source>
</evidence>
<evidence type="ECO:0008006" key="4">
    <source>
        <dbReference type="Google" id="ProtNLM"/>
    </source>
</evidence>
<reference evidence="2 3" key="1">
    <citation type="submission" date="2020-10" db="EMBL/GenBank/DDBJ databases">
        <title>Complete genome sequence of Paludibaculum fermentans P105T, a facultatively anaerobic acidobacterium capable of dissimilatory Fe(III) reduction.</title>
        <authorList>
            <person name="Dedysh S.N."/>
            <person name="Beletsky A.V."/>
            <person name="Kulichevskaya I.S."/>
            <person name="Mardanov A.V."/>
            <person name="Ravin N.V."/>
        </authorList>
    </citation>
    <scope>NUCLEOTIDE SEQUENCE [LARGE SCALE GENOMIC DNA]</scope>
    <source>
        <strain evidence="2 3">P105</strain>
        <plasmid evidence="2 3">pPfer1</plasmid>
    </source>
</reference>
<feature type="signal peptide" evidence="1">
    <location>
        <begin position="1"/>
        <end position="19"/>
    </location>
</feature>
<dbReference type="EMBL" id="CP063850">
    <property type="protein sequence ID" value="QOY92339.1"/>
    <property type="molecule type" value="Genomic_DNA"/>
</dbReference>
<name>A0A7S7NZW0_PALFE</name>
<dbReference type="InterPro" id="IPR012334">
    <property type="entry name" value="Pectin_lyas_fold"/>
</dbReference>
<dbReference type="Gene3D" id="2.160.20.10">
    <property type="entry name" value="Single-stranded right-handed beta-helix, Pectin lyase-like"/>
    <property type="match status" value="1"/>
</dbReference>
<dbReference type="RefSeq" id="WP_194453993.1">
    <property type="nucleotide sequence ID" value="NZ_CP063850.1"/>
</dbReference>
<accession>A0A7S7NZW0</accession>
<geneLocation type="plasmid" evidence="2 3">
    <name>pPfer1</name>
</geneLocation>
<feature type="chain" id="PRO_5033002631" description="DUF1565 domain-containing protein" evidence="1">
    <location>
        <begin position="20"/>
        <end position="1684"/>
    </location>
</feature>
<sequence>MRFALIFLCALSMGQTVPAQLSGLSTSTDNLHPMAIPQIPLPGASYVDTYHPNGAGSVNITRLPSLPSNCPVRAWTSGLTGPVEFPMAYGGRYYYVPASVRGMPYTQSKATNAATAAGNNVLHFATTAIPANYIGGFRSDFGYTVTGTNIPANTTVTSFDATSVTLSANVTGSGIASGASITFTTLPTQPPWVEITQAQACEYASSVVSYSARQSFNADGSRFMVIARTLLNTAAFYRTNPLSFEKFLSGTQYAALTGTNGSETWDKTDPDVIYFQRASYADTTKTFTSLNVATGALTAVYTFTINDTDGDCPSGTTTIQNGGAGNPSADQRYWPFFCSDGSSYKRLIVYDKTLNRVTSKRDVVAICGVPRTIDIMTMSPSGLYVMVSWSYRTLSEDVWATCSGAEAFDRTTLESRGMVFTYPSGHLDVGYDAAGREVAVSTFNGHKRTATDNYPGNRISATAFADVHPPPYDWKNSYVKAWQIPCTALYVQQTSDPFFGCKWGTGTPGGMTSHVSGRGAQDPAHGGWFLVSTITDGGALNGEGSGWGKAENLAFYIDTSQPNTVPDRKAVFRRVSRDFSSRYHVDTPSCTASGDYWQEAHTTVNRDFTKLLFSGSWLQQCGAQKVYLLDLAKAPVALNGCPTSTDDKGEAWPNTCFVANDGSDATGTGAWTAPFKTVSAAYAAVTANNGASIVLRRGRYANNTLDGLYQPASKCSEASPCTIRSYAGEVVIVDGSSWTADQGWFHSSLAAQGDTPPWSGDTKAGYIHVSGIRFENFPAPIVWGQGDTDGMEFRSVRIHSPGGFNFQKCTRCAIYGSQVTLSGWGRKSGGQNAGLVCGGVTPSAGSIPWPVSSTNGQTPYWDLVHTAPTTTSESPNGCVDLRVQDSVFTKRNMSSSSVIGMEASTRVLMERVKLHAPWTRRNNEGWALWGTAATDSADLKGTAFLGRDVEIRGGNAGLRLGHSSSLDRALILGSFETEAAGLTGMTFLNQGAASGYEWPSPVNYRTVRYAFNDPLTNDAVVVLSRTDSGLGIAVDLPVTFAGVPGCTGINGGKLVKRIYQGTGHANTFAIKNMDGSRFTCPDAYDLTQHAFQTLDPVPVTFTPASTNVTAAGLAAAVYAQDRIRFTTTGTLPPELTANVDYWLVYRLGATVQLSATRGGTPVTFSSAGSGLHTAVVTDERTSYAGRMSLQPYVQSVNHLSALSRNGSAVNLGDRYSGPTPSATWKIDNSVAASFDGTQAVTHTMFLTALPRVVMAEASPNMAVEYFDDAGTLRVGTRVYFRESCKLPAGLEKDTPYYIVAADAETKTIQVSETPGGAAITPTGLCSQPYYWLYTPGFTSTRVSLGNSLLAAGDTVTLMTDDGATPVHPLVKGNTYYVDSVSSGEAGGVPFRWATIKNAMSDPAPISFSQYPMYPDSYFEKVVHTGGVGVPAFQVSAYTTNAPSTNNWYWSSQADRAFCALTIAHGGTDAGGSCAADQTALDTQQAGSKLAGGNPALDYQGRGRASASTPAELWNRGYYAGTSTVEAGSTGMVLRWRAPEAGDHCTAWAYSDAGLTTPVETMNSPSGNRWRSVMARSLSPATNYWYKVQCESDVVTGTLVTLASSSGTGTLGLKLASAAGATSAALDTSADGNTWVPGIASSCASGCALASAALPANAAVWYRWRRLDGNGATLQQSEPQAVVVR</sequence>
<protein>
    <recommendedName>
        <fullName evidence="4">DUF1565 domain-containing protein</fullName>
    </recommendedName>
</protein>
<keyword evidence="2" id="KW-0614">Plasmid</keyword>
<evidence type="ECO:0000256" key="1">
    <source>
        <dbReference type="SAM" id="SignalP"/>
    </source>
</evidence>
<keyword evidence="3" id="KW-1185">Reference proteome</keyword>
<gene>
    <name evidence="2" type="ORF">IRI77_37745</name>
</gene>
<dbReference type="Proteomes" id="UP000593892">
    <property type="component" value="Plasmid pPfer1"/>
</dbReference>
<evidence type="ECO:0000313" key="2">
    <source>
        <dbReference type="EMBL" id="QOY92339.1"/>
    </source>
</evidence>